<evidence type="ECO:0000313" key="11">
    <source>
        <dbReference type="EMBL" id="CAG35328.1"/>
    </source>
</evidence>
<evidence type="ECO:0000256" key="5">
    <source>
        <dbReference type="ARBA" id="ARBA00022801"/>
    </source>
</evidence>
<evidence type="ECO:0000256" key="2">
    <source>
        <dbReference type="ARBA" id="ARBA00007353"/>
    </source>
</evidence>
<dbReference type="RefSeq" id="WP_011187844.1">
    <property type="nucleotide sequence ID" value="NC_006138.1"/>
</dbReference>
<sequence length="255" mass="28178">MANISPIATFLGGFASHRASCQWASFDASGGISSGPYRYGNVSLKVGDAPFNVEWNRERIQESLEAHCLLSAGQVHGEKIYSLTKPIKTSLEVEGYDSLITNQTGVALMIQQADCQAILLFDPEQAVIAAVHVGWRGNVSNLIGKTIEEMTKTFHSASRDIQAFISPSLGPCCAEFSNYRDEFPTEFQEFMAQESHFNLWKISEKQLTDAGLQRKNISLAEICTSCHDNYFSYRRACRTGDGTTGRNCSAIVLER</sequence>
<dbReference type="HOGENOM" id="CLU_065784_0_0_7"/>
<comment type="similarity">
    <text evidence="2 10">Belongs to the purine nucleoside phosphorylase YfiH/LACC1 family.</text>
</comment>
<dbReference type="InterPro" id="IPR003730">
    <property type="entry name" value="Cu_polyphenol_OxRdtase"/>
</dbReference>
<dbReference type="AlphaFoldDB" id="Q6AQP5"/>
<dbReference type="InterPro" id="IPR038371">
    <property type="entry name" value="Cu_polyphenol_OxRdtase_sf"/>
</dbReference>
<dbReference type="SUPFAM" id="SSF64438">
    <property type="entry name" value="CNF1/YfiH-like putative cysteine hydrolases"/>
    <property type="match status" value="1"/>
</dbReference>
<dbReference type="PANTHER" id="PTHR30616">
    <property type="entry name" value="UNCHARACTERIZED PROTEIN YFIH"/>
    <property type="match status" value="1"/>
</dbReference>
<comment type="catalytic activity">
    <reaction evidence="9">
        <text>S-methyl-5'-thioadenosine + phosphate = 5-(methylsulfanyl)-alpha-D-ribose 1-phosphate + adenine</text>
        <dbReference type="Rhea" id="RHEA:11852"/>
        <dbReference type="ChEBI" id="CHEBI:16708"/>
        <dbReference type="ChEBI" id="CHEBI:17509"/>
        <dbReference type="ChEBI" id="CHEBI:43474"/>
        <dbReference type="ChEBI" id="CHEBI:58533"/>
        <dbReference type="EC" id="2.4.2.28"/>
    </reaction>
    <physiologicalReaction direction="left-to-right" evidence="9">
        <dbReference type="Rhea" id="RHEA:11853"/>
    </physiologicalReaction>
</comment>
<name>Q6AQP5_DESPS</name>
<evidence type="ECO:0000256" key="8">
    <source>
        <dbReference type="ARBA" id="ARBA00048968"/>
    </source>
</evidence>
<dbReference type="KEGG" id="dps:DP0599"/>
<dbReference type="GO" id="GO:0016787">
    <property type="term" value="F:hydrolase activity"/>
    <property type="evidence" value="ECO:0007669"/>
    <property type="project" value="UniProtKB-KW"/>
</dbReference>
<organism evidence="11 12">
    <name type="scientific">Desulfotalea psychrophila (strain LSv54 / DSM 12343)</name>
    <dbReference type="NCBI Taxonomy" id="177439"/>
    <lineage>
        <taxon>Bacteria</taxon>
        <taxon>Pseudomonadati</taxon>
        <taxon>Thermodesulfobacteriota</taxon>
        <taxon>Desulfobulbia</taxon>
        <taxon>Desulfobulbales</taxon>
        <taxon>Desulfocapsaceae</taxon>
        <taxon>Desulfotalea</taxon>
    </lineage>
</organism>
<comment type="catalytic activity">
    <reaction evidence="7">
        <text>adenosine + H2O + H(+) = inosine + NH4(+)</text>
        <dbReference type="Rhea" id="RHEA:24408"/>
        <dbReference type="ChEBI" id="CHEBI:15377"/>
        <dbReference type="ChEBI" id="CHEBI:15378"/>
        <dbReference type="ChEBI" id="CHEBI:16335"/>
        <dbReference type="ChEBI" id="CHEBI:17596"/>
        <dbReference type="ChEBI" id="CHEBI:28938"/>
        <dbReference type="EC" id="3.5.4.4"/>
    </reaction>
    <physiologicalReaction direction="left-to-right" evidence="7">
        <dbReference type="Rhea" id="RHEA:24409"/>
    </physiologicalReaction>
</comment>
<dbReference type="CDD" id="cd16833">
    <property type="entry name" value="YfiH"/>
    <property type="match status" value="1"/>
</dbReference>
<dbReference type="Gene3D" id="3.60.140.10">
    <property type="entry name" value="CNF1/YfiH-like putative cysteine hydrolases"/>
    <property type="match status" value="1"/>
</dbReference>
<keyword evidence="6" id="KW-0862">Zinc</keyword>
<accession>Q6AQP5</accession>
<evidence type="ECO:0000256" key="9">
    <source>
        <dbReference type="ARBA" id="ARBA00049893"/>
    </source>
</evidence>
<dbReference type="GO" id="GO:0005507">
    <property type="term" value="F:copper ion binding"/>
    <property type="evidence" value="ECO:0007669"/>
    <property type="project" value="TreeGrafter"/>
</dbReference>
<gene>
    <name evidence="11" type="ordered locus">DP0599</name>
</gene>
<comment type="catalytic activity">
    <reaction evidence="8">
        <text>adenosine + phosphate = alpha-D-ribose 1-phosphate + adenine</text>
        <dbReference type="Rhea" id="RHEA:27642"/>
        <dbReference type="ChEBI" id="CHEBI:16335"/>
        <dbReference type="ChEBI" id="CHEBI:16708"/>
        <dbReference type="ChEBI" id="CHEBI:43474"/>
        <dbReference type="ChEBI" id="CHEBI:57720"/>
        <dbReference type="EC" id="2.4.2.1"/>
    </reaction>
    <physiologicalReaction direction="left-to-right" evidence="8">
        <dbReference type="Rhea" id="RHEA:27643"/>
    </physiologicalReaction>
</comment>
<evidence type="ECO:0000256" key="6">
    <source>
        <dbReference type="ARBA" id="ARBA00022833"/>
    </source>
</evidence>
<keyword evidence="5" id="KW-0378">Hydrolase</keyword>
<dbReference type="Pfam" id="PF02578">
    <property type="entry name" value="Cu-oxidase_4"/>
    <property type="match status" value="1"/>
</dbReference>
<dbReference type="NCBIfam" id="TIGR00726">
    <property type="entry name" value="peptidoglycan editing factor PgeF"/>
    <property type="match status" value="1"/>
</dbReference>
<evidence type="ECO:0000256" key="10">
    <source>
        <dbReference type="RuleBase" id="RU361274"/>
    </source>
</evidence>
<dbReference type="Proteomes" id="UP000000602">
    <property type="component" value="Chromosome"/>
</dbReference>
<proteinExistence type="inferred from homology"/>
<keyword evidence="12" id="KW-1185">Reference proteome</keyword>
<comment type="catalytic activity">
    <reaction evidence="1">
        <text>inosine + phosphate = alpha-D-ribose 1-phosphate + hypoxanthine</text>
        <dbReference type="Rhea" id="RHEA:27646"/>
        <dbReference type="ChEBI" id="CHEBI:17368"/>
        <dbReference type="ChEBI" id="CHEBI:17596"/>
        <dbReference type="ChEBI" id="CHEBI:43474"/>
        <dbReference type="ChEBI" id="CHEBI:57720"/>
        <dbReference type="EC" id="2.4.2.1"/>
    </reaction>
    <physiologicalReaction direction="left-to-right" evidence="1">
        <dbReference type="Rhea" id="RHEA:27647"/>
    </physiologicalReaction>
</comment>
<keyword evidence="3" id="KW-0808">Transferase</keyword>
<evidence type="ECO:0000313" key="12">
    <source>
        <dbReference type="Proteomes" id="UP000000602"/>
    </source>
</evidence>
<evidence type="ECO:0000256" key="4">
    <source>
        <dbReference type="ARBA" id="ARBA00022723"/>
    </source>
</evidence>
<dbReference type="InterPro" id="IPR011324">
    <property type="entry name" value="Cytotoxic_necrot_fac-like_cat"/>
</dbReference>
<dbReference type="PANTHER" id="PTHR30616:SF2">
    <property type="entry name" value="PURINE NUCLEOSIDE PHOSPHORYLASE LACC1"/>
    <property type="match status" value="1"/>
</dbReference>
<evidence type="ECO:0000256" key="7">
    <source>
        <dbReference type="ARBA" id="ARBA00047989"/>
    </source>
</evidence>
<evidence type="ECO:0000256" key="1">
    <source>
        <dbReference type="ARBA" id="ARBA00000553"/>
    </source>
</evidence>
<protein>
    <recommendedName>
        <fullName evidence="10">Purine nucleoside phosphorylase</fullName>
    </recommendedName>
</protein>
<keyword evidence="4" id="KW-0479">Metal-binding</keyword>
<dbReference type="GO" id="GO:0017061">
    <property type="term" value="F:S-methyl-5-thioadenosine phosphorylase activity"/>
    <property type="evidence" value="ECO:0007669"/>
    <property type="project" value="UniProtKB-EC"/>
</dbReference>
<reference evidence="12" key="1">
    <citation type="journal article" date="2004" name="Environ. Microbiol.">
        <title>The genome of Desulfotalea psychrophila, a sulfate-reducing bacterium from permanently cold Arctic sediments.</title>
        <authorList>
            <person name="Rabus R."/>
            <person name="Ruepp A."/>
            <person name="Frickey T."/>
            <person name="Rattei T."/>
            <person name="Fartmann B."/>
            <person name="Stark M."/>
            <person name="Bauer M."/>
            <person name="Zibat A."/>
            <person name="Lombardot T."/>
            <person name="Becker I."/>
            <person name="Amann J."/>
            <person name="Gellner K."/>
            <person name="Teeling H."/>
            <person name="Leuschner W.D."/>
            <person name="Gloeckner F.-O."/>
            <person name="Lupas A.N."/>
            <person name="Amann R."/>
            <person name="Klenk H.-P."/>
        </authorList>
    </citation>
    <scope>NUCLEOTIDE SEQUENCE [LARGE SCALE GENOMIC DNA]</scope>
    <source>
        <strain evidence="12">DSM 12343 / LSv54</strain>
    </source>
</reference>
<dbReference type="STRING" id="177439.DP0599"/>
<dbReference type="eggNOG" id="COG1496">
    <property type="taxonomic scope" value="Bacteria"/>
</dbReference>
<dbReference type="EMBL" id="CR522870">
    <property type="protein sequence ID" value="CAG35328.1"/>
    <property type="molecule type" value="Genomic_DNA"/>
</dbReference>
<evidence type="ECO:0000256" key="3">
    <source>
        <dbReference type="ARBA" id="ARBA00022679"/>
    </source>
</evidence>